<evidence type="ECO:0000313" key="26">
    <source>
        <dbReference type="EMBL" id="RUO30540.1"/>
    </source>
</evidence>
<evidence type="ECO:0000256" key="23">
    <source>
        <dbReference type="PIRNR" id="PIRNR001563"/>
    </source>
</evidence>
<comment type="function">
    <text evidence="2">Functions in two distinct reactions of the de novo folate biosynthetic pathway. Catalyzes the addition of a glutamate residue to dihydropteroate (7,8-dihydropteroate or H2Pte) to form dihydrofolate (7,8-dihydrofolate monoglutamate or H2Pte-Glu). Also catalyzes successive additions of L-glutamate to tetrahydrofolate or 10-formyltetrahydrofolate or 5,10-methylenetetrahydrofolate, leading to folylpolyglutamate derivatives.</text>
</comment>
<dbReference type="EC" id="6.3.2.12" evidence="7"/>
<evidence type="ECO:0000256" key="14">
    <source>
        <dbReference type="ARBA" id="ARBA00022842"/>
    </source>
</evidence>
<dbReference type="PANTHER" id="PTHR11136">
    <property type="entry name" value="FOLYLPOLYGLUTAMATE SYNTHASE-RELATED"/>
    <property type="match status" value="1"/>
</dbReference>
<evidence type="ECO:0000313" key="27">
    <source>
        <dbReference type="Proteomes" id="UP000288405"/>
    </source>
</evidence>
<dbReference type="PANTHER" id="PTHR11136:SF0">
    <property type="entry name" value="DIHYDROFOLATE SYNTHETASE-RELATED"/>
    <property type="match status" value="1"/>
</dbReference>
<dbReference type="GO" id="GO:0004326">
    <property type="term" value="F:tetrahydrofolylpolyglutamate synthase activity"/>
    <property type="evidence" value="ECO:0007669"/>
    <property type="project" value="UniProtKB-EC"/>
</dbReference>
<dbReference type="InterPro" id="IPR001645">
    <property type="entry name" value="Folylpolyglutamate_synth"/>
</dbReference>
<evidence type="ECO:0000256" key="15">
    <source>
        <dbReference type="ARBA" id="ARBA00022909"/>
    </source>
</evidence>
<evidence type="ECO:0000256" key="10">
    <source>
        <dbReference type="ARBA" id="ARBA00022598"/>
    </source>
</evidence>
<evidence type="ECO:0000259" key="25">
    <source>
        <dbReference type="Pfam" id="PF08245"/>
    </source>
</evidence>
<comment type="pathway">
    <text evidence="3">Cofactor biosynthesis; tetrahydrofolate biosynthesis; 7,8-dihydrofolate from 2-amino-4-hydroxy-6-hydroxymethyl-7,8-dihydropteridine diphosphate and 4-aminobenzoate: step 2/2.</text>
</comment>
<evidence type="ECO:0000256" key="19">
    <source>
        <dbReference type="ARBA" id="ARBA00047493"/>
    </source>
</evidence>
<comment type="catalytic activity">
    <reaction evidence="19">
        <text>(6S)-5,6,7,8-tetrahydrofolyl-(gamma-L-Glu)(n) + L-glutamate + ATP = (6S)-5,6,7,8-tetrahydrofolyl-(gamma-L-Glu)(n+1) + ADP + phosphate + H(+)</text>
        <dbReference type="Rhea" id="RHEA:10580"/>
        <dbReference type="Rhea" id="RHEA-COMP:14738"/>
        <dbReference type="Rhea" id="RHEA-COMP:14740"/>
        <dbReference type="ChEBI" id="CHEBI:15378"/>
        <dbReference type="ChEBI" id="CHEBI:29985"/>
        <dbReference type="ChEBI" id="CHEBI:30616"/>
        <dbReference type="ChEBI" id="CHEBI:43474"/>
        <dbReference type="ChEBI" id="CHEBI:141005"/>
        <dbReference type="ChEBI" id="CHEBI:456216"/>
        <dbReference type="EC" id="6.3.2.17"/>
    </reaction>
</comment>
<evidence type="ECO:0000256" key="2">
    <source>
        <dbReference type="ARBA" id="ARBA00002714"/>
    </source>
</evidence>
<comment type="catalytic activity">
    <reaction evidence="20">
        <text>10-formyltetrahydrofolyl-(gamma-L-Glu)(n) + L-glutamate + ATP = 10-formyltetrahydrofolyl-(gamma-L-Glu)(n+1) + ADP + phosphate + H(+)</text>
        <dbReference type="Rhea" id="RHEA:51904"/>
        <dbReference type="Rhea" id="RHEA-COMP:13088"/>
        <dbReference type="Rhea" id="RHEA-COMP:14300"/>
        <dbReference type="ChEBI" id="CHEBI:15378"/>
        <dbReference type="ChEBI" id="CHEBI:29985"/>
        <dbReference type="ChEBI" id="CHEBI:30616"/>
        <dbReference type="ChEBI" id="CHEBI:43474"/>
        <dbReference type="ChEBI" id="CHEBI:134413"/>
        <dbReference type="ChEBI" id="CHEBI:456216"/>
        <dbReference type="EC" id="6.3.2.17"/>
    </reaction>
</comment>
<dbReference type="GO" id="GO:0005737">
    <property type="term" value="C:cytoplasm"/>
    <property type="evidence" value="ECO:0007669"/>
    <property type="project" value="TreeGrafter"/>
</dbReference>
<dbReference type="SUPFAM" id="SSF53244">
    <property type="entry name" value="MurD-like peptide ligases, peptide-binding domain"/>
    <property type="match status" value="1"/>
</dbReference>
<evidence type="ECO:0000256" key="11">
    <source>
        <dbReference type="ARBA" id="ARBA00022723"/>
    </source>
</evidence>
<dbReference type="AlphaFoldDB" id="A0A432WDQ6"/>
<dbReference type="EC" id="6.3.2.17" evidence="8"/>
<dbReference type="GO" id="GO:0046654">
    <property type="term" value="P:tetrahydrofolate biosynthetic process"/>
    <property type="evidence" value="ECO:0007669"/>
    <property type="project" value="UniProtKB-UniPathway"/>
</dbReference>
<evidence type="ECO:0000256" key="18">
    <source>
        <dbReference type="ARBA" id="ARBA00032510"/>
    </source>
</evidence>
<comment type="similarity">
    <text evidence="5 23">Belongs to the folylpolyglutamate synthase family.</text>
</comment>
<comment type="pathway">
    <text evidence="4">Cofactor biosynthesis; tetrahydrofolylpolyglutamate biosynthesis.</text>
</comment>
<keyword evidence="11" id="KW-0479">Metal-binding</keyword>
<dbReference type="InterPro" id="IPR036615">
    <property type="entry name" value="Mur_ligase_C_dom_sf"/>
</dbReference>
<dbReference type="Gene3D" id="3.40.1190.10">
    <property type="entry name" value="Mur-like, catalytic domain"/>
    <property type="match status" value="1"/>
</dbReference>
<evidence type="ECO:0000256" key="17">
    <source>
        <dbReference type="ARBA" id="ARBA00030592"/>
    </source>
</evidence>
<protein>
    <recommendedName>
        <fullName evidence="9">Dihydrofolate synthase/folylpolyglutamate synthase</fullName>
        <ecNumber evidence="7">6.3.2.12</ecNumber>
        <ecNumber evidence="8">6.3.2.17</ecNumber>
    </recommendedName>
    <alternativeName>
        <fullName evidence="18">Folylpoly-gamma-glutamate synthetase-dihydrofolate synthetase</fullName>
    </alternativeName>
    <alternativeName>
        <fullName evidence="16">Folylpolyglutamate synthetase</fullName>
    </alternativeName>
    <alternativeName>
        <fullName evidence="17">Tetrahydrofolylpolyglutamate synthase</fullName>
    </alternativeName>
</protein>
<keyword evidence="13 23" id="KW-0067">ATP-binding</keyword>
<dbReference type="OrthoDB" id="9809356at2"/>
<comment type="catalytic activity">
    <reaction evidence="22">
        <text>7,8-dihydropteroate + L-glutamate + ATP = 7,8-dihydrofolate + ADP + phosphate + H(+)</text>
        <dbReference type="Rhea" id="RHEA:23584"/>
        <dbReference type="ChEBI" id="CHEBI:15378"/>
        <dbReference type="ChEBI" id="CHEBI:17839"/>
        <dbReference type="ChEBI" id="CHEBI:29985"/>
        <dbReference type="ChEBI" id="CHEBI:30616"/>
        <dbReference type="ChEBI" id="CHEBI:43474"/>
        <dbReference type="ChEBI" id="CHEBI:57451"/>
        <dbReference type="ChEBI" id="CHEBI:456216"/>
        <dbReference type="EC" id="6.3.2.12"/>
    </reaction>
</comment>
<dbReference type="InterPro" id="IPR013221">
    <property type="entry name" value="Mur_ligase_cen"/>
</dbReference>
<dbReference type="Pfam" id="PF08245">
    <property type="entry name" value="Mur_ligase_M"/>
    <property type="match status" value="1"/>
</dbReference>
<proteinExistence type="inferred from homology"/>
<keyword evidence="12 23" id="KW-0547">Nucleotide-binding</keyword>
<evidence type="ECO:0000256" key="13">
    <source>
        <dbReference type="ARBA" id="ARBA00022840"/>
    </source>
</evidence>
<reference evidence="26 27" key="1">
    <citation type="journal article" date="2011" name="Front. Microbiol.">
        <title>Genomic signatures of strain selection and enhancement in Bacillus atrophaeus var. globigii, a historical biowarfare simulant.</title>
        <authorList>
            <person name="Gibbons H.S."/>
            <person name="Broomall S.M."/>
            <person name="McNew L.A."/>
            <person name="Daligault H."/>
            <person name="Chapman C."/>
            <person name="Bruce D."/>
            <person name="Karavis M."/>
            <person name="Krepps M."/>
            <person name="McGregor P.A."/>
            <person name="Hong C."/>
            <person name="Park K.H."/>
            <person name="Akmal A."/>
            <person name="Feldman A."/>
            <person name="Lin J.S."/>
            <person name="Chang W.E."/>
            <person name="Higgs B.W."/>
            <person name="Demirev P."/>
            <person name="Lindquist J."/>
            <person name="Liem A."/>
            <person name="Fochler E."/>
            <person name="Read T.D."/>
            <person name="Tapia R."/>
            <person name="Johnson S."/>
            <person name="Bishop-Lilly K.A."/>
            <person name="Detter C."/>
            <person name="Han C."/>
            <person name="Sozhamannan S."/>
            <person name="Rosenzweig C.N."/>
            <person name="Skowronski E.W."/>
        </authorList>
    </citation>
    <scope>NUCLEOTIDE SEQUENCE [LARGE SCALE GENOMIC DNA]</scope>
    <source>
        <strain evidence="26 27">GYP-17</strain>
    </source>
</reference>
<evidence type="ECO:0000256" key="3">
    <source>
        <dbReference type="ARBA" id="ARBA00004799"/>
    </source>
</evidence>
<comment type="catalytic activity">
    <reaction evidence="21">
        <text>(6R)-5,10-methylenetetrahydrofolyl-(gamma-L-Glu)(n) + L-glutamate + ATP = (6R)-5,10-methylenetetrahydrofolyl-(gamma-L-Glu)(n+1) + ADP + phosphate + H(+)</text>
        <dbReference type="Rhea" id="RHEA:51912"/>
        <dbReference type="Rhea" id="RHEA-COMP:13257"/>
        <dbReference type="Rhea" id="RHEA-COMP:13258"/>
        <dbReference type="ChEBI" id="CHEBI:15378"/>
        <dbReference type="ChEBI" id="CHEBI:29985"/>
        <dbReference type="ChEBI" id="CHEBI:30616"/>
        <dbReference type="ChEBI" id="CHEBI:43474"/>
        <dbReference type="ChEBI" id="CHEBI:136572"/>
        <dbReference type="ChEBI" id="CHEBI:456216"/>
        <dbReference type="EC" id="6.3.2.17"/>
    </reaction>
</comment>
<dbReference type="Proteomes" id="UP000288405">
    <property type="component" value="Unassembled WGS sequence"/>
</dbReference>
<dbReference type="InterPro" id="IPR036565">
    <property type="entry name" value="Mur-like_cat_sf"/>
</dbReference>
<evidence type="ECO:0000256" key="20">
    <source>
        <dbReference type="ARBA" id="ARBA00047808"/>
    </source>
</evidence>
<evidence type="ECO:0000256" key="5">
    <source>
        <dbReference type="ARBA" id="ARBA00008276"/>
    </source>
</evidence>
<gene>
    <name evidence="26" type="ORF">CWE11_08970</name>
</gene>
<dbReference type="InterPro" id="IPR004101">
    <property type="entry name" value="Mur_ligase_C"/>
</dbReference>
<dbReference type="GO" id="GO:0008841">
    <property type="term" value="F:dihydrofolate synthase activity"/>
    <property type="evidence" value="ECO:0007669"/>
    <property type="project" value="UniProtKB-EC"/>
</dbReference>
<evidence type="ECO:0000256" key="1">
    <source>
        <dbReference type="ARBA" id="ARBA00001946"/>
    </source>
</evidence>
<dbReference type="Gene3D" id="3.90.190.20">
    <property type="entry name" value="Mur ligase, C-terminal domain"/>
    <property type="match status" value="1"/>
</dbReference>
<keyword evidence="27" id="KW-1185">Reference proteome</keyword>
<evidence type="ECO:0000256" key="22">
    <source>
        <dbReference type="ARBA" id="ARBA00049161"/>
    </source>
</evidence>
<comment type="cofactor">
    <cofactor evidence="1">
        <name>Mg(2+)</name>
        <dbReference type="ChEBI" id="CHEBI:18420"/>
    </cofactor>
</comment>
<dbReference type="NCBIfam" id="NF008101">
    <property type="entry name" value="PRK10846.1"/>
    <property type="match status" value="1"/>
</dbReference>
<sequence length="419" mass="45763">MSDTTPEQQAAWSLSQWLEYLEQIHHRPIDMGLDRVRAVAQRMDLLSPSGTVFIVAGTNGKGSTVRYLEVICQQAGFTTGTYTSPHLIDYRERVRVNGAELDDAAHAKAFFAVERARGEISLTYFEFGTLAALFLLQQQPIDVLVLEIGLGGRLDAVNIIDGDVAIVTSVGIDHIEFLGPDREGIGFEKAGVYRTGKPAICGDPQPPKRLVEQATAISANLLLCEQDFHVTESADHFTFHGPQGIWDELPYPSLPLVNASTALAALQSSGLAIHINSVRQGLRMATLPGRMEQIREEPTVLLDVGHNPHATTYIAAELVRRFPDRRIVAVCAMLRDKEHADTLKPLCPLVSEWYLGSIEGPRGYAAADLRKALPEGADVTLAVDVEHAFTQAIRAVSTNDVVLCFGSFLTVAAIHKIQP</sequence>
<accession>A0A432WDQ6</accession>
<evidence type="ECO:0000256" key="6">
    <source>
        <dbReference type="ARBA" id="ARBA00011245"/>
    </source>
</evidence>
<keyword evidence="10 23" id="KW-0436">Ligase</keyword>
<dbReference type="PIRSF" id="PIRSF001563">
    <property type="entry name" value="Folylpolyglu_synth"/>
    <property type="match status" value="1"/>
</dbReference>
<evidence type="ECO:0000256" key="12">
    <source>
        <dbReference type="ARBA" id="ARBA00022741"/>
    </source>
</evidence>
<evidence type="ECO:0000256" key="8">
    <source>
        <dbReference type="ARBA" id="ARBA00013025"/>
    </source>
</evidence>
<comment type="subunit">
    <text evidence="6">Monomer.</text>
</comment>
<keyword evidence="15" id="KW-0289">Folate biosynthesis</keyword>
<evidence type="ECO:0000256" key="7">
    <source>
        <dbReference type="ARBA" id="ARBA00013023"/>
    </source>
</evidence>
<name>A0A432WDQ6_9GAMM</name>
<feature type="domain" description="Mur ligase C-terminal" evidence="24">
    <location>
        <begin position="289"/>
        <end position="408"/>
    </location>
</feature>
<evidence type="ECO:0000256" key="4">
    <source>
        <dbReference type="ARBA" id="ARBA00005150"/>
    </source>
</evidence>
<dbReference type="GO" id="GO:0046872">
    <property type="term" value="F:metal ion binding"/>
    <property type="evidence" value="ECO:0007669"/>
    <property type="project" value="UniProtKB-KW"/>
</dbReference>
<dbReference type="SUPFAM" id="SSF53623">
    <property type="entry name" value="MurD-like peptide ligases, catalytic domain"/>
    <property type="match status" value="1"/>
</dbReference>
<dbReference type="NCBIfam" id="TIGR01499">
    <property type="entry name" value="folC"/>
    <property type="match status" value="1"/>
</dbReference>
<evidence type="ECO:0000256" key="21">
    <source>
        <dbReference type="ARBA" id="ARBA00049035"/>
    </source>
</evidence>
<evidence type="ECO:0000256" key="9">
    <source>
        <dbReference type="ARBA" id="ARBA00019357"/>
    </source>
</evidence>
<organism evidence="26 27">
    <name type="scientific">Aliidiomarina sanyensis</name>
    <dbReference type="NCBI Taxonomy" id="1249555"/>
    <lineage>
        <taxon>Bacteria</taxon>
        <taxon>Pseudomonadati</taxon>
        <taxon>Pseudomonadota</taxon>
        <taxon>Gammaproteobacteria</taxon>
        <taxon>Alteromonadales</taxon>
        <taxon>Idiomarinaceae</taxon>
        <taxon>Aliidiomarina</taxon>
    </lineage>
</organism>
<comment type="caution">
    <text evidence="26">The sequence shown here is derived from an EMBL/GenBank/DDBJ whole genome shotgun (WGS) entry which is preliminary data.</text>
</comment>
<dbReference type="GO" id="GO:0046656">
    <property type="term" value="P:folic acid biosynthetic process"/>
    <property type="evidence" value="ECO:0007669"/>
    <property type="project" value="UniProtKB-KW"/>
</dbReference>
<dbReference type="GO" id="GO:0005524">
    <property type="term" value="F:ATP binding"/>
    <property type="evidence" value="ECO:0007669"/>
    <property type="project" value="UniProtKB-KW"/>
</dbReference>
<dbReference type="FunFam" id="3.40.1190.10:FF:000004">
    <property type="entry name" value="Dihydrofolate synthase/folylpolyglutamate synthase"/>
    <property type="match status" value="1"/>
</dbReference>
<dbReference type="EMBL" id="PIPM01000009">
    <property type="protein sequence ID" value="RUO30540.1"/>
    <property type="molecule type" value="Genomic_DNA"/>
</dbReference>
<dbReference type="Pfam" id="PF02875">
    <property type="entry name" value="Mur_ligase_C"/>
    <property type="match status" value="1"/>
</dbReference>
<evidence type="ECO:0000256" key="16">
    <source>
        <dbReference type="ARBA" id="ARBA00030048"/>
    </source>
</evidence>
<dbReference type="UniPathway" id="UPA00077">
    <property type="reaction ID" value="UER00157"/>
</dbReference>
<keyword evidence="14" id="KW-0460">Magnesium</keyword>
<evidence type="ECO:0000259" key="24">
    <source>
        <dbReference type="Pfam" id="PF02875"/>
    </source>
</evidence>
<feature type="domain" description="Mur ligase central" evidence="25">
    <location>
        <begin position="55"/>
        <end position="189"/>
    </location>
</feature>